<dbReference type="InterPro" id="IPR034732">
    <property type="entry name" value="EPHD"/>
</dbReference>
<protein>
    <recommendedName>
        <fullName evidence="10">PHD-type domain-containing protein</fullName>
    </recommendedName>
</protein>
<evidence type="ECO:0000256" key="2">
    <source>
        <dbReference type="ARBA" id="ARBA00022771"/>
    </source>
</evidence>
<evidence type="ECO:0000259" key="7">
    <source>
        <dbReference type="PROSITE" id="PS51805"/>
    </source>
</evidence>
<comment type="caution">
    <text evidence="8">The sequence shown here is derived from an EMBL/GenBank/DDBJ whole genome shotgun (WGS) entry which is preliminary data.</text>
</comment>
<dbReference type="SMART" id="SM00249">
    <property type="entry name" value="PHD"/>
    <property type="match status" value="2"/>
</dbReference>
<dbReference type="InterPro" id="IPR001965">
    <property type="entry name" value="Znf_PHD"/>
</dbReference>
<dbReference type="SUPFAM" id="SSF57903">
    <property type="entry name" value="FYVE/PHD zinc finger"/>
    <property type="match status" value="1"/>
</dbReference>
<dbReference type="InterPro" id="IPR019786">
    <property type="entry name" value="Zinc_finger_PHD-type_CS"/>
</dbReference>
<dbReference type="Pfam" id="PF13831">
    <property type="entry name" value="PHD_2"/>
    <property type="match status" value="1"/>
</dbReference>
<dbReference type="EMBL" id="LIAE01006757">
    <property type="protein sequence ID" value="PAV85580.1"/>
    <property type="molecule type" value="Genomic_DNA"/>
</dbReference>
<dbReference type="PROSITE" id="PS50016">
    <property type="entry name" value="ZF_PHD_2"/>
    <property type="match status" value="1"/>
</dbReference>
<sequence length="281" mass="30271">MKEMLGGCCVCSDENGWTDNPLIYCDGPDCEVAVHQGCYGIQEVPEGEWLCAKCTASSSCTNGAQTNGEPNGKIPVRCDLCPSSYGALKRTEKHGWAHVICALYIPEVRFGDVHSMDPVILADVPADRFEKTCYICAAEGNNEAANIGACMSCNKTGCKRGFHVTCAQQRGLLCEEGGINRNVKYCGYCEHHVRKAAQDPSIKVIPPCRVRGHQQQPTPPSSNNSGHMLVDLLPRPEQVNTVLGLSSQPHPPAPSDEPSSVFSPPLTTSSRSTTASHFPNP</sequence>
<dbReference type="GO" id="GO:0042393">
    <property type="term" value="F:histone binding"/>
    <property type="evidence" value="ECO:0007669"/>
    <property type="project" value="TreeGrafter"/>
</dbReference>
<dbReference type="STRING" id="2018661.A0A2A2LHG0"/>
<dbReference type="PROSITE" id="PS51805">
    <property type="entry name" value="EPHD"/>
    <property type="match status" value="1"/>
</dbReference>
<dbReference type="Gene3D" id="3.30.40.10">
    <property type="entry name" value="Zinc/RING finger domain, C3HC4 (zinc finger)"/>
    <property type="match status" value="2"/>
</dbReference>
<evidence type="ECO:0008006" key="10">
    <source>
        <dbReference type="Google" id="ProtNLM"/>
    </source>
</evidence>
<dbReference type="AlphaFoldDB" id="A0A2A2LHG0"/>
<feature type="region of interest" description="Disordered" evidence="5">
    <location>
        <begin position="210"/>
        <end position="229"/>
    </location>
</feature>
<dbReference type="PANTHER" id="PTHR13793:SF164">
    <property type="entry name" value="ALHAMBRA, ISOFORM P"/>
    <property type="match status" value="1"/>
</dbReference>
<dbReference type="Proteomes" id="UP000218231">
    <property type="component" value="Unassembled WGS sequence"/>
</dbReference>
<dbReference type="InterPro" id="IPR019787">
    <property type="entry name" value="Znf_PHD-finger"/>
</dbReference>
<feature type="compositionally biased region" description="Polar residues" evidence="5">
    <location>
        <begin position="213"/>
        <end position="226"/>
    </location>
</feature>
<feature type="domain" description="PHD-type" evidence="6">
    <location>
        <begin position="5"/>
        <end position="57"/>
    </location>
</feature>
<accession>A0A2A2LHG0</accession>
<evidence type="ECO:0000256" key="3">
    <source>
        <dbReference type="ARBA" id="ARBA00022833"/>
    </source>
</evidence>
<dbReference type="GO" id="GO:0008270">
    <property type="term" value="F:zinc ion binding"/>
    <property type="evidence" value="ECO:0007669"/>
    <property type="project" value="UniProtKB-KW"/>
</dbReference>
<feature type="compositionally biased region" description="Polar residues" evidence="5">
    <location>
        <begin position="257"/>
        <end position="266"/>
    </location>
</feature>
<evidence type="ECO:0000256" key="4">
    <source>
        <dbReference type="PROSITE-ProRule" id="PRU00146"/>
    </source>
</evidence>
<dbReference type="InterPro" id="IPR013083">
    <property type="entry name" value="Znf_RING/FYVE/PHD"/>
</dbReference>
<evidence type="ECO:0000259" key="6">
    <source>
        <dbReference type="PROSITE" id="PS50016"/>
    </source>
</evidence>
<feature type="compositionally biased region" description="Low complexity" evidence="5">
    <location>
        <begin position="267"/>
        <end position="281"/>
    </location>
</feature>
<evidence type="ECO:0000313" key="9">
    <source>
        <dbReference type="Proteomes" id="UP000218231"/>
    </source>
</evidence>
<feature type="region of interest" description="Disordered" evidence="5">
    <location>
        <begin position="240"/>
        <end position="281"/>
    </location>
</feature>
<dbReference type="OrthoDB" id="20839at2759"/>
<dbReference type="InterPro" id="IPR050701">
    <property type="entry name" value="Histone_Mod_Regulator"/>
</dbReference>
<dbReference type="InterPro" id="IPR011011">
    <property type="entry name" value="Znf_FYVE_PHD"/>
</dbReference>
<feature type="domain" description="PHD-type" evidence="7">
    <location>
        <begin position="75"/>
        <end position="193"/>
    </location>
</feature>
<dbReference type="GO" id="GO:0006357">
    <property type="term" value="P:regulation of transcription by RNA polymerase II"/>
    <property type="evidence" value="ECO:0007669"/>
    <property type="project" value="TreeGrafter"/>
</dbReference>
<evidence type="ECO:0000256" key="1">
    <source>
        <dbReference type="ARBA" id="ARBA00022723"/>
    </source>
</evidence>
<dbReference type="PROSITE" id="PS01359">
    <property type="entry name" value="ZF_PHD_1"/>
    <property type="match status" value="1"/>
</dbReference>
<proteinExistence type="predicted"/>
<keyword evidence="2 4" id="KW-0863">Zinc-finger</keyword>
<evidence type="ECO:0000256" key="5">
    <source>
        <dbReference type="SAM" id="MobiDB-lite"/>
    </source>
</evidence>
<reference evidence="8 9" key="1">
    <citation type="journal article" date="2017" name="Curr. Biol.">
        <title>Genome architecture and evolution of a unichromosomal asexual nematode.</title>
        <authorList>
            <person name="Fradin H."/>
            <person name="Zegar C."/>
            <person name="Gutwein M."/>
            <person name="Lucas J."/>
            <person name="Kovtun M."/>
            <person name="Corcoran D."/>
            <person name="Baugh L.R."/>
            <person name="Kiontke K."/>
            <person name="Gunsalus K."/>
            <person name="Fitch D.H."/>
            <person name="Piano F."/>
        </authorList>
    </citation>
    <scope>NUCLEOTIDE SEQUENCE [LARGE SCALE GENOMIC DNA]</scope>
    <source>
        <strain evidence="8">PF1309</strain>
    </source>
</reference>
<dbReference type="GO" id="GO:0031491">
    <property type="term" value="F:nucleosome binding"/>
    <property type="evidence" value="ECO:0007669"/>
    <property type="project" value="TreeGrafter"/>
</dbReference>
<dbReference type="GO" id="GO:0005634">
    <property type="term" value="C:nucleus"/>
    <property type="evidence" value="ECO:0007669"/>
    <property type="project" value="TreeGrafter"/>
</dbReference>
<gene>
    <name evidence="8" type="ORF">WR25_24961</name>
</gene>
<dbReference type="PANTHER" id="PTHR13793">
    <property type="entry name" value="PHD FINGER PROTEINS"/>
    <property type="match status" value="1"/>
</dbReference>
<organism evidence="8 9">
    <name type="scientific">Diploscapter pachys</name>
    <dbReference type="NCBI Taxonomy" id="2018661"/>
    <lineage>
        <taxon>Eukaryota</taxon>
        <taxon>Metazoa</taxon>
        <taxon>Ecdysozoa</taxon>
        <taxon>Nematoda</taxon>
        <taxon>Chromadorea</taxon>
        <taxon>Rhabditida</taxon>
        <taxon>Rhabditina</taxon>
        <taxon>Rhabditomorpha</taxon>
        <taxon>Rhabditoidea</taxon>
        <taxon>Rhabditidae</taxon>
        <taxon>Diploscapter</taxon>
    </lineage>
</organism>
<keyword evidence="9" id="KW-1185">Reference proteome</keyword>
<name>A0A2A2LHG0_9BILA</name>
<keyword evidence="3" id="KW-0862">Zinc</keyword>
<dbReference type="Pfam" id="PF13832">
    <property type="entry name" value="zf-HC5HC2H_2"/>
    <property type="match status" value="1"/>
</dbReference>
<keyword evidence="1" id="KW-0479">Metal-binding</keyword>
<evidence type="ECO:0000313" key="8">
    <source>
        <dbReference type="EMBL" id="PAV85580.1"/>
    </source>
</evidence>